<reference evidence="1" key="1">
    <citation type="submission" date="2022-07" db="EMBL/GenBank/DDBJ databases">
        <title>Genome Sequence of Physisporinus lineatus.</title>
        <authorList>
            <person name="Buettner E."/>
        </authorList>
    </citation>
    <scope>NUCLEOTIDE SEQUENCE</scope>
    <source>
        <strain evidence="1">VT162</strain>
    </source>
</reference>
<sequence>MSRDNPDERYIIHGYGSHPGSGQRIAISHRISYQAFRRSRAHSGVYILNAGEYGNPVHSVFKCGSGSGFDTFTGTHARQLNLEVSRINPSTYLLIPNVLHLPAYRFNWHSAHFGYPNQTQFYHTLLDEPRFLKIFQPNPYRLPDGTWQSFTSNDAEITCHVRSAKKEPFEEALRHKLRVLRVSGNVEIIWS</sequence>
<dbReference type="AlphaFoldDB" id="A0AAD5UUI2"/>
<dbReference type="Proteomes" id="UP001212997">
    <property type="component" value="Unassembled WGS sequence"/>
</dbReference>
<name>A0AAD5UUI2_9APHY</name>
<comment type="caution">
    <text evidence="1">The sequence shown here is derived from an EMBL/GenBank/DDBJ whole genome shotgun (WGS) entry which is preliminary data.</text>
</comment>
<accession>A0AAD5UUI2</accession>
<protein>
    <submittedName>
        <fullName evidence="1">Uncharacterized protein</fullName>
    </submittedName>
</protein>
<evidence type="ECO:0000313" key="1">
    <source>
        <dbReference type="EMBL" id="KAJ3478058.1"/>
    </source>
</evidence>
<proteinExistence type="predicted"/>
<keyword evidence="2" id="KW-1185">Reference proteome</keyword>
<organism evidence="1 2">
    <name type="scientific">Meripilus lineatus</name>
    <dbReference type="NCBI Taxonomy" id="2056292"/>
    <lineage>
        <taxon>Eukaryota</taxon>
        <taxon>Fungi</taxon>
        <taxon>Dikarya</taxon>
        <taxon>Basidiomycota</taxon>
        <taxon>Agaricomycotina</taxon>
        <taxon>Agaricomycetes</taxon>
        <taxon>Polyporales</taxon>
        <taxon>Meripilaceae</taxon>
        <taxon>Meripilus</taxon>
    </lineage>
</organism>
<gene>
    <name evidence="1" type="ORF">NLI96_g10028</name>
</gene>
<dbReference type="EMBL" id="JANAWD010000541">
    <property type="protein sequence ID" value="KAJ3478058.1"/>
    <property type="molecule type" value="Genomic_DNA"/>
</dbReference>
<evidence type="ECO:0000313" key="2">
    <source>
        <dbReference type="Proteomes" id="UP001212997"/>
    </source>
</evidence>